<reference evidence="3" key="1">
    <citation type="journal article" date="2022" name="Cell">
        <title>Design, construction, and in vivo augmentation of a complex gut microbiome.</title>
        <authorList>
            <person name="Cheng A.G."/>
            <person name="Ho P.Y."/>
            <person name="Aranda-Diaz A."/>
            <person name="Jain S."/>
            <person name="Yu F.B."/>
            <person name="Meng X."/>
            <person name="Wang M."/>
            <person name="Iakiviak M."/>
            <person name="Nagashima K."/>
            <person name="Zhao A."/>
            <person name="Murugkar P."/>
            <person name="Patil A."/>
            <person name="Atabakhsh K."/>
            <person name="Weakley A."/>
            <person name="Yan J."/>
            <person name="Brumbaugh A.R."/>
            <person name="Higginbottom S."/>
            <person name="Dimas A."/>
            <person name="Shiver A.L."/>
            <person name="Deutschbauer A."/>
            <person name="Neff N."/>
            <person name="Sonnenburg J.L."/>
            <person name="Huang K.C."/>
            <person name="Fischbach M.A."/>
        </authorList>
    </citation>
    <scope>NUCLEOTIDE SEQUENCE</scope>
    <source>
        <strain evidence="3">DSM 19829</strain>
    </source>
</reference>
<dbReference type="Proteomes" id="UP001060164">
    <property type="component" value="Chromosome"/>
</dbReference>
<dbReference type="InterPro" id="IPR013658">
    <property type="entry name" value="SGL"/>
</dbReference>
<sequence length="305" mass="33760">MESSTYSIISEASYRCGECPMWDVQNQTFYWSDMLAGELFSYRPASKEIQKIAQGKNVSGFTLNKNGGFVCATHQGLYLWDAVHGWRLLADSCQGQVLHCNDAAADPMGRFLFGTTFYGQTVGDDFERGRLYSVDSDGSLTILDEGFGLSNGIAFSPDQKTLYVTDTYTREIYAYDYQAATGRISNKRVVVKIPDYEGIPDGMTVDAEGFLWSALWYGYGIVRCDPDGCIERKIHIPSGQTSSVMFGGEELTDIYVTSSAEVVRHSIAPQGYDFNAPHNGRVYCIHTDIKGLPEYAADIKGGIQV</sequence>
<dbReference type="SUPFAM" id="SSF63829">
    <property type="entry name" value="Calcium-dependent phosphotriesterase"/>
    <property type="match status" value="1"/>
</dbReference>
<dbReference type="InterPro" id="IPR011042">
    <property type="entry name" value="6-blade_b-propeller_TolB-like"/>
</dbReference>
<feature type="domain" description="SMP-30/Gluconolactonase/LRE-like region" evidence="2">
    <location>
        <begin position="16"/>
        <end position="259"/>
    </location>
</feature>
<proteinExistence type="inferred from homology"/>
<gene>
    <name evidence="3" type="ORF">NQ502_13080</name>
</gene>
<dbReference type="PANTHER" id="PTHR10907">
    <property type="entry name" value="REGUCALCIN"/>
    <property type="match status" value="1"/>
</dbReference>
<organism evidence="3 4">
    <name type="scientific">Ruminococcus gauvreauii</name>
    <dbReference type="NCBI Taxonomy" id="438033"/>
    <lineage>
        <taxon>Bacteria</taxon>
        <taxon>Bacillati</taxon>
        <taxon>Bacillota</taxon>
        <taxon>Clostridia</taxon>
        <taxon>Eubacteriales</taxon>
        <taxon>Oscillospiraceae</taxon>
        <taxon>Ruminococcus</taxon>
    </lineage>
</organism>
<accession>A0ABY5VEK7</accession>
<dbReference type="EMBL" id="CP102290">
    <property type="protein sequence ID" value="UWP58310.1"/>
    <property type="molecule type" value="Genomic_DNA"/>
</dbReference>
<evidence type="ECO:0000313" key="3">
    <source>
        <dbReference type="EMBL" id="UWP58310.1"/>
    </source>
</evidence>
<dbReference type="PRINTS" id="PR01790">
    <property type="entry name" value="SMP30FAMILY"/>
</dbReference>
<dbReference type="InterPro" id="IPR005511">
    <property type="entry name" value="SMP-30"/>
</dbReference>
<dbReference type="RefSeq" id="WP_049898290.1">
    <property type="nucleotide sequence ID" value="NZ_CABLBR010000024.1"/>
</dbReference>
<protein>
    <submittedName>
        <fullName evidence="3">SMP-30/gluconolactonase/LRE family protein</fullName>
    </submittedName>
</protein>
<comment type="similarity">
    <text evidence="1">Belongs to the SMP-30/CGR1 family.</text>
</comment>
<evidence type="ECO:0000313" key="4">
    <source>
        <dbReference type="Proteomes" id="UP001060164"/>
    </source>
</evidence>
<name>A0ABY5VEK7_9FIRM</name>
<dbReference type="Gene3D" id="2.120.10.30">
    <property type="entry name" value="TolB, C-terminal domain"/>
    <property type="match status" value="1"/>
</dbReference>
<keyword evidence="4" id="KW-1185">Reference proteome</keyword>
<dbReference type="Pfam" id="PF08450">
    <property type="entry name" value="SGL"/>
    <property type="match status" value="1"/>
</dbReference>
<evidence type="ECO:0000259" key="2">
    <source>
        <dbReference type="Pfam" id="PF08450"/>
    </source>
</evidence>
<evidence type="ECO:0000256" key="1">
    <source>
        <dbReference type="ARBA" id="ARBA00008853"/>
    </source>
</evidence>
<dbReference type="PANTHER" id="PTHR10907:SF47">
    <property type="entry name" value="REGUCALCIN"/>
    <property type="match status" value="1"/>
</dbReference>